<dbReference type="PANTHER" id="PTHR42790:SF19">
    <property type="entry name" value="KYNURENINE_ALPHA-AMINOADIPATE AMINOTRANSFERASE, MITOCHONDRIAL"/>
    <property type="match status" value="1"/>
</dbReference>
<dbReference type="Pfam" id="PF00155">
    <property type="entry name" value="Aminotran_1_2"/>
    <property type="match status" value="1"/>
</dbReference>
<dbReference type="SUPFAM" id="SSF53383">
    <property type="entry name" value="PLP-dependent transferases"/>
    <property type="match status" value="1"/>
</dbReference>
<evidence type="ECO:0000313" key="7">
    <source>
        <dbReference type="Proteomes" id="UP000310249"/>
    </source>
</evidence>
<evidence type="ECO:0000256" key="4">
    <source>
        <dbReference type="ARBA" id="ARBA00022898"/>
    </source>
</evidence>
<dbReference type="InterPro" id="IPR015421">
    <property type="entry name" value="PyrdxlP-dep_Trfase_major"/>
</dbReference>
<dbReference type="InterPro" id="IPR004839">
    <property type="entry name" value="Aminotransferase_I/II_large"/>
</dbReference>
<dbReference type="Proteomes" id="UP000310249">
    <property type="component" value="Unassembled WGS sequence"/>
</dbReference>
<dbReference type="GO" id="GO:1901605">
    <property type="term" value="P:alpha-amino acid metabolic process"/>
    <property type="evidence" value="ECO:0007669"/>
    <property type="project" value="TreeGrafter"/>
</dbReference>
<dbReference type="AlphaFoldDB" id="A0A5S3WQD6"/>
<evidence type="ECO:0000313" key="6">
    <source>
        <dbReference type="EMBL" id="TMP29959.1"/>
    </source>
</evidence>
<comment type="caution">
    <text evidence="6">The sequence shown here is derived from an EMBL/GenBank/DDBJ whole genome shotgun (WGS) entry which is preliminary data.</text>
</comment>
<keyword evidence="4" id="KW-0663">Pyridoxal phosphate</keyword>
<dbReference type="InterPro" id="IPR015422">
    <property type="entry name" value="PyrdxlP-dep_Trfase_small"/>
</dbReference>
<dbReference type="CDD" id="cd00609">
    <property type="entry name" value="AAT_like"/>
    <property type="match status" value="1"/>
</dbReference>
<keyword evidence="3" id="KW-0808">Transferase</keyword>
<dbReference type="InterPro" id="IPR015424">
    <property type="entry name" value="PyrdxlP-dep_Trfase"/>
</dbReference>
<dbReference type="GO" id="GO:0030170">
    <property type="term" value="F:pyridoxal phosphate binding"/>
    <property type="evidence" value="ECO:0007669"/>
    <property type="project" value="InterPro"/>
</dbReference>
<reference evidence="6 7" key="1">
    <citation type="submission" date="2018-01" db="EMBL/GenBank/DDBJ databases">
        <authorList>
            <person name="Paulsen S."/>
            <person name="Gram L.K."/>
        </authorList>
    </citation>
    <scope>NUCLEOTIDE SEQUENCE [LARGE SCALE GENOMIC DNA]</scope>
    <source>
        <strain evidence="6 7">S2676</strain>
    </source>
</reference>
<dbReference type="RefSeq" id="WP_138551808.1">
    <property type="nucleotide sequence ID" value="NZ_PNCH01000030.1"/>
</dbReference>
<dbReference type="EMBL" id="PNCI01000016">
    <property type="protein sequence ID" value="TMP29959.1"/>
    <property type="molecule type" value="Genomic_DNA"/>
</dbReference>
<comment type="cofactor">
    <cofactor evidence="1">
        <name>pyridoxal 5'-phosphate</name>
        <dbReference type="ChEBI" id="CHEBI:597326"/>
    </cofactor>
</comment>
<dbReference type="GO" id="GO:0008483">
    <property type="term" value="F:transaminase activity"/>
    <property type="evidence" value="ECO:0007669"/>
    <property type="project" value="UniProtKB-KW"/>
</dbReference>
<evidence type="ECO:0000256" key="3">
    <source>
        <dbReference type="ARBA" id="ARBA00022679"/>
    </source>
</evidence>
<reference evidence="7" key="2">
    <citation type="submission" date="2019-06" db="EMBL/GenBank/DDBJ databases">
        <title>Co-occurence of chitin degradation, pigmentation and bioactivity in marine Pseudoalteromonas.</title>
        <authorList>
            <person name="Sonnenschein E.C."/>
            <person name="Bech P.K."/>
        </authorList>
    </citation>
    <scope>NUCLEOTIDE SEQUENCE [LARGE SCALE GENOMIC DNA]</scope>
    <source>
        <strain evidence="7">S2676</strain>
    </source>
</reference>
<organism evidence="6 7">
    <name type="scientific">Pseudoalteromonas rubra</name>
    <dbReference type="NCBI Taxonomy" id="43658"/>
    <lineage>
        <taxon>Bacteria</taxon>
        <taxon>Pseudomonadati</taxon>
        <taxon>Pseudomonadota</taxon>
        <taxon>Gammaproteobacteria</taxon>
        <taxon>Alteromonadales</taxon>
        <taxon>Pseudoalteromonadaceae</taxon>
        <taxon>Pseudoalteromonas</taxon>
    </lineage>
</organism>
<gene>
    <name evidence="6" type="ORF">CWB99_07675</name>
</gene>
<dbReference type="Gene3D" id="3.40.640.10">
    <property type="entry name" value="Type I PLP-dependent aspartate aminotransferase-like (Major domain)"/>
    <property type="match status" value="1"/>
</dbReference>
<feature type="domain" description="Aminotransferase class I/classII large" evidence="5">
    <location>
        <begin position="80"/>
        <end position="401"/>
    </location>
</feature>
<protein>
    <recommendedName>
        <fullName evidence="5">Aminotransferase class I/classII large domain-containing protein</fullName>
    </recommendedName>
</protein>
<proteinExistence type="predicted"/>
<sequence>MKQLEVMNFLNEVSSRFPAAYSLASGRPDARFFKSINLSNLQHTYTTYYAEKNGLTYADAQALLLQYGPTAGIINDILVRHLLTDEQIHASTADIIVTNGCQEALTLLCLTELTHPDDCILTLDPSYIGLSGFIQSVGKHVEPLPVDEAVLQDSAAFKANLDVEIRNTRNKGYQPKALYVNGDFNNPLGFSLSDAHKKVLIDVCSESGIKIIEDNPYGMFNYEGTRAATIKSLDDRGCVYYIGSFAKTILPALRVGYLVLPAQRTEEAAQLVALKSLISVNTSQVCQAMVGGYLLEHDYSLDNAMAPLRDVYKTKRDALDRALTHYLGKHSAISWTLPPGGFFLVVSVPFDVSDEDVFDCAEHFNVIFTPVYFFSLAEQKNRRLIRLAFSNISEDKVSDAVCKLSEFIDSKMGAGL</sequence>
<dbReference type="InterPro" id="IPR050859">
    <property type="entry name" value="Class-I_PLP-dep_aminotransf"/>
</dbReference>
<dbReference type="OrthoDB" id="9804020at2"/>
<dbReference type="Gene3D" id="3.90.1150.10">
    <property type="entry name" value="Aspartate Aminotransferase, domain 1"/>
    <property type="match status" value="1"/>
</dbReference>
<evidence type="ECO:0000259" key="5">
    <source>
        <dbReference type="Pfam" id="PF00155"/>
    </source>
</evidence>
<name>A0A5S3WQD6_9GAMM</name>
<accession>A0A5S3WQD6</accession>
<evidence type="ECO:0000256" key="1">
    <source>
        <dbReference type="ARBA" id="ARBA00001933"/>
    </source>
</evidence>
<evidence type="ECO:0000256" key="2">
    <source>
        <dbReference type="ARBA" id="ARBA00022576"/>
    </source>
</evidence>
<keyword evidence="2" id="KW-0032">Aminotransferase</keyword>
<dbReference type="PANTHER" id="PTHR42790">
    <property type="entry name" value="AMINOTRANSFERASE"/>
    <property type="match status" value="1"/>
</dbReference>